<dbReference type="InterPro" id="IPR043502">
    <property type="entry name" value="DNA/RNA_pol_sf"/>
</dbReference>
<protein>
    <recommendedName>
        <fullName evidence="2">Retron-type reverse transcriptase</fullName>
    </recommendedName>
</protein>
<name>A0AAU8N179_9ACTO</name>
<organism evidence="1">
    <name type="scientific">Actinomyces timonensis</name>
    <dbReference type="NCBI Taxonomy" id="1288391"/>
    <lineage>
        <taxon>Bacteria</taxon>
        <taxon>Bacillati</taxon>
        <taxon>Actinomycetota</taxon>
        <taxon>Actinomycetes</taxon>
        <taxon>Actinomycetales</taxon>
        <taxon>Actinomycetaceae</taxon>
        <taxon>Actinomyces</taxon>
    </lineage>
</organism>
<dbReference type="SUPFAM" id="SSF56672">
    <property type="entry name" value="DNA/RNA polymerases"/>
    <property type="match status" value="1"/>
</dbReference>
<reference evidence="1" key="1">
    <citation type="submission" date="2024-05" db="EMBL/GenBank/DDBJ databases">
        <title>Draft genome assemblies of 36 bacteria isolated from hibernating arctic ground squirrels.</title>
        <authorList>
            <person name="McKee H."/>
            <person name="Mullen L."/>
            <person name="Drown D.M."/>
            <person name="Duddleston K.N."/>
        </authorList>
    </citation>
    <scope>NUCLEOTIDE SEQUENCE</scope>
    <source>
        <strain evidence="1">AR004</strain>
    </source>
</reference>
<sequence length="97" mass="10913">MEETFTELSTELREVAYRPAPLLRHGIPKTRGEGARTLSIPSIRDRVVERAVLDAISRTVDLVFSANVYAYRNGLGNDDAIHRLTQLRDAGLYTGLW</sequence>
<dbReference type="EMBL" id="CP159989">
    <property type="protein sequence ID" value="XCP82153.1"/>
    <property type="molecule type" value="Genomic_DNA"/>
</dbReference>
<proteinExistence type="predicted"/>
<gene>
    <name evidence="1" type="ORF">ABXS69_09390</name>
</gene>
<evidence type="ECO:0008006" key="2">
    <source>
        <dbReference type="Google" id="ProtNLM"/>
    </source>
</evidence>
<dbReference type="RefSeq" id="WP_366180398.1">
    <property type="nucleotide sequence ID" value="NZ_CP159989.1"/>
</dbReference>
<evidence type="ECO:0000313" key="1">
    <source>
        <dbReference type="EMBL" id="XCP82153.1"/>
    </source>
</evidence>
<dbReference type="AlphaFoldDB" id="A0AAU8N179"/>
<accession>A0AAU8N179</accession>